<dbReference type="EMBL" id="MLJW01004620">
    <property type="protein sequence ID" value="OIQ69626.1"/>
    <property type="molecule type" value="Genomic_DNA"/>
</dbReference>
<evidence type="ECO:0000313" key="5">
    <source>
        <dbReference type="EMBL" id="OIQ69626.1"/>
    </source>
</evidence>
<dbReference type="PROSITE" id="PS00737">
    <property type="entry name" value="THIOLASE_2"/>
    <property type="match status" value="1"/>
</dbReference>
<reference evidence="5" key="1">
    <citation type="submission" date="2016-10" db="EMBL/GenBank/DDBJ databases">
        <title>Sequence of Gallionella enrichment culture.</title>
        <authorList>
            <person name="Poehlein A."/>
            <person name="Muehling M."/>
            <person name="Daniel R."/>
        </authorList>
    </citation>
    <scope>NUCLEOTIDE SEQUENCE</scope>
</reference>
<sequence length="102" mass="10588">MKRHELVPDRIDLIEINEAFAATVLVSTLRLAGKDPVAAEKLRARTNRHGGAVAIGHPLGASGARIVMTLINGLRRRGGGIGAAAIGGGFGQGDSVLLEVRD</sequence>
<organism evidence="5">
    <name type="scientific">mine drainage metagenome</name>
    <dbReference type="NCBI Taxonomy" id="410659"/>
    <lineage>
        <taxon>unclassified sequences</taxon>
        <taxon>metagenomes</taxon>
        <taxon>ecological metagenomes</taxon>
    </lineage>
</organism>
<evidence type="ECO:0000256" key="3">
    <source>
        <dbReference type="ARBA" id="ARBA00023315"/>
    </source>
</evidence>
<keyword evidence="3 5" id="KW-0012">Acyltransferase</keyword>
<dbReference type="PANTHER" id="PTHR18919">
    <property type="entry name" value="ACETYL-COA C-ACYLTRANSFERASE"/>
    <property type="match status" value="1"/>
</dbReference>
<dbReference type="InterPro" id="IPR016039">
    <property type="entry name" value="Thiolase-like"/>
</dbReference>
<proteinExistence type="inferred from homology"/>
<gene>
    <name evidence="5" type="primary">mmgA</name>
    <name evidence="5" type="ORF">GALL_487720</name>
</gene>
<dbReference type="Pfam" id="PF02803">
    <property type="entry name" value="Thiolase_C"/>
    <property type="match status" value="1"/>
</dbReference>
<dbReference type="AlphaFoldDB" id="A0A1J5PEH5"/>
<evidence type="ECO:0000256" key="1">
    <source>
        <dbReference type="ARBA" id="ARBA00010982"/>
    </source>
</evidence>
<dbReference type="InterPro" id="IPR020613">
    <property type="entry name" value="Thiolase_CS"/>
</dbReference>
<comment type="similarity">
    <text evidence="1">Belongs to the thiolase-like superfamily. Thiolase family.</text>
</comment>
<dbReference type="PANTHER" id="PTHR18919:SF107">
    <property type="entry name" value="ACETYL-COA ACETYLTRANSFERASE, CYTOSOLIC"/>
    <property type="match status" value="1"/>
</dbReference>
<dbReference type="SUPFAM" id="SSF53901">
    <property type="entry name" value="Thiolase-like"/>
    <property type="match status" value="1"/>
</dbReference>
<dbReference type="GO" id="GO:0003985">
    <property type="term" value="F:acetyl-CoA C-acetyltransferase activity"/>
    <property type="evidence" value="ECO:0007669"/>
    <property type="project" value="UniProtKB-EC"/>
</dbReference>
<dbReference type="Gene3D" id="3.40.47.10">
    <property type="match status" value="1"/>
</dbReference>
<dbReference type="EC" id="2.3.1.9" evidence="5"/>
<keyword evidence="2 5" id="KW-0808">Transferase</keyword>
<dbReference type="InterPro" id="IPR020617">
    <property type="entry name" value="Thiolase_C"/>
</dbReference>
<protein>
    <submittedName>
        <fullName evidence="5">Acetyl-CoA acetyltransferase</fullName>
        <ecNumber evidence="5">2.3.1.9</ecNumber>
    </submittedName>
</protein>
<accession>A0A1J5PEH5</accession>
<evidence type="ECO:0000259" key="4">
    <source>
        <dbReference type="Pfam" id="PF02803"/>
    </source>
</evidence>
<name>A0A1J5PEH5_9ZZZZ</name>
<comment type="caution">
    <text evidence="5">The sequence shown here is derived from an EMBL/GenBank/DDBJ whole genome shotgun (WGS) entry which is preliminary data.</text>
</comment>
<feature type="domain" description="Thiolase C-terminal" evidence="4">
    <location>
        <begin position="2"/>
        <end position="99"/>
    </location>
</feature>
<evidence type="ECO:0000256" key="2">
    <source>
        <dbReference type="ARBA" id="ARBA00022679"/>
    </source>
</evidence>